<name>A0A2T5IZX5_9GAMM</name>
<dbReference type="InterPro" id="IPR036259">
    <property type="entry name" value="MFS_trans_sf"/>
</dbReference>
<feature type="transmembrane region" description="Helical" evidence="6">
    <location>
        <begin position="326"/>
        <end position="344"/>
    </location>
</feature>
<dbReference type="InterPro" id="IPR004752">
    <property type="entry name" value="AmpG_permease/AT-1"/>
</dbReference>
<organism evidence="8 9">
    <name type="scientific">Agitococcus lubricus</name>
    <dbReference type="NCBI Taxonomy" id="1077255"/>
    <lineage>
        <taxon>Bacteria</taxon>
        <taxon>Pseudomonadati</taxon>
        <taxon>Pseudomonadota</taxon>
        <taxon>Gammaproteobacteria</taxon>
        <taxon>Moraxellales</taxon>
        <taxon>Moraxellaceae</taxon>
        <taxon>Agitococcus</taxon>
    </lineage>
</organism>
<feature type="transmembrane region" description="Helical" evidence="6">
    <location>
        <begin position="36"/>
        <end position="56"/>
    </location>
</feature>
<dbReference type="PROSITE" id="PS50850">
    <property type="entry name" value="MFS"/>
    <property type="match status" value="1"/>
</dbReference>
<protein>
    <submittedName>
        <fullName evidence="8">MFS transporter</fullName>
    </submittedName>
</protein>
<evidence type="ECO:0000256" key="2">
    <source>
        <dbReference type="ARBA" id="ARBA00022448"/>
    </source>
</evidence>
<evidence type="ECO:0000256" key="3">
    <source>
        <dbReference type="ARBA" id="ARBA00022692"/>
    </source>
</evidence>
<comment type="subcellular location">
    <subcellularLocation>
        <location evidence="1">Membrane</location>
        <topology evidence="1">Multi-pass membrane protein</topology>
    </subcellularLocation>
</comment>
<dbReference type="Gene3D" id="1.20.1250.20">
    <property type="entry name" value="MFS general substrate transporter like domains"/>
    <property type="match status" value="1"/>
</dbReference>
<dbReference type="AlphaFoldDB" id="A0A2T5IZX5"/>
<feature type="transmembrane region" description="Helical" evidence="6">
    <location>
        <begin position="286"/>
        <end position="306"/>
    </location>
</feature>
<evidence type="ECO:0000313" key="9">
    <source>
        <dbReference type="Proteomes" id="UP000244223"/>
    </source>
</evidence>
<keyword evidence="3 6" id="KW-0812">Transmembrane</keyword>
<feature type="transmembrane region" description="Helical" evidence="6">
    <location>
        <begin position="356"/>
        <end position="377"/>
    </location>
</feature>
<feature type="transmembrane region" description="Helical" evidence="6">
    <location>
        <begin position="257"/>
        <end position="279"/>
    </location>
</feature>
<dbReference type="InterPro" id="IPR020846">
    <property type="entry name" value="MFS_dom"/>
</dbReference>
<feature type="transmembrane region" description="Helical" evidence="6">
    <location>
        <begin position="108"/>
        <end position="128"/>
    </location>
</feature>
<keyword evidence="2" id="KW-0813">Transport</keyword>
<dbReference type="PANTHER" id="PTHR12778:SF10">
    <property type="entry name" value="MAJOR FACILITATOR SUPERFAMILY DOMAIN-CONTAINING PROTEIN 3"/>
    <property type="match status" value="1"/>
</dbReference>
<dbReference type="RefSeq" id="WP_107865572.1">
    <property type="nucleotide sequence ID" value="NZ_QAON01000006.1"/>
</dbReference>
<keyword evidence="9" id="KW-1185">Reference proteome</keyword>
<dbReference type="EMBL" id="QAON01000006">
    <property type="protein sequence ID" value="PTQ89617.1"/>
    <property type="molecule type" value="Genomic_DNA"/>
</dbReference>
<evidence type="ECO:0000259" key="7">
    <source>
        <dbReference type="PROSITE" id="PS50850"/>
    </source>
</evidence>
<dbReference type="GO" id="GO:0016020">
    <property type="term" value="C:membrane"/>
    <property type="evidence" value="ECO:0007669"/>
    <property type="project" value="UniProtKB-SubCell"/>
</dbReference>
<proteinExistence type="predicted"/>
<keyword evidence="5 6" id="KW-0472">Membrane</keyword>
<gene>
    <name evidence="8" type="ORF">C8N29_106148</name>
</gene>
<feature type="transmembrane region" description="Helical" evidence="6">
    <location>
        <begin position="77"/>
        <end position="96"/>
    </location>
</feature>
<evidence type="ECO:0000256" key="6">
    <source>
        <dbReference type="SAM" id="Phobius"/>
    </source>
</evidence>
<accession>A0A2T5IZX5</accession>
<dbReference type="OrthoDB" id="1726922at2"/>
<dbReference type="InterPro" id="IPR011701">
    <property type="entry name" value="MFS"/>
</dbReference>
<dbReference type="SUPFAM" id="SSF103473">
    <property type="entry name" value="MFS general substrate transporter"/>
    <property type="match status" value="1"/>
</dbReference>
<evidence type="ECO:0000256" key="4">
    <source>
        <dbReference type="ARBA" id="ARBA00022989"/>
    </source>
</evidence>
<dbReference type="CDD" id="cd17485">
    <property type="entry name" value="MFS_MFSD3"/>
    <property type="match status" value="1"/>
</dbReference>
<feature type="transmembrane region" description="Helical" evidence="6">
    <location>
        <begin position="383"/>
        <end position="402"/>
    </location>
</feature>
<evidence type="ECO:0000256" key="1">
    <source>
        <dbReference type="ARBA" id="ARBA00004141"/>
    </source>
</evidence>
<feature type="transmembrane region" description="Helical" evidence="6">
    <location>
        <begin position="149"/>
        <end position="168"/>
    </location>
</feature>
<evidence type="ECO:0000313" key="8">
    <source>
        <dbReference type="EMBL" id="PTQ89617.1"/>
    </source>
</evidence>
<sequence>MTPQLPIRLAVLLSLYVAQGLPTGIFTQALPAILRSYNVSLTIIGFTSLLAIPWALKFLWAPYVDKYYSAHLGRSRSWILPLQAISMALLLVISMFDPYLLKTSTGIYQFFVLMFLLNLFAATQDIASDALAVRSLNYEERGLGNSLQVVGYRLGLIIGGGFLLYLVGVWDWQLAFILMAMLLAIMTLPILFYREPVVEVSPLEAQRPYAEVFKSFISHPAFKAWVWVLITYKVGDGLGSAMVKPMMIDMGLQLQQIGLYVSVLGSMATLLGALMAGWLIQRIGRYKALISFGLLQSIGIGSYALLSWQWQQTGEIEPWLVYGVNAADHWVSGMATVALLTAVMDQCRRDHAGADFTLQVSILAIFGGSAGLIAGVVTDAIGYTAYYLLAAFIALCLLWPVVQWGRWLKR</sequence>
<feature type="domain" description="Major facilitator superfamily (MFS) profile" evidence="7">
    <location>
        <begin position="8"/>
        <end position="410"/>
    </location>
</feature>
<dbReference type="Pfam" id="PF07690">
    <property type="entry name" value="MFS_1"/>
    <property type="match status" value="1"/>
</dbReference>
<feature type="transmembrane region" description="Helical" evidence="6">
    <location>
        <begin position="174"/>
        <end position="193"/>
    </location>
</feature>
<comment type="caution">
    <text evidence="8">The sequence shown here is derived from an EMBL/GenBank/DDBJ whole genome shotgun (WGS) entry which is preliminary data.</text>
</comment>
<dbReference type="GO" id="GO:0022857">
    <property type="term" value="F:transmembrane transporter activity"/>
    <property type="evidence" value="ECO:0007669"/>
    <property type="project" value="InterPro"/>
</dbReference>
<reference evidence="8 9" key="1">
    <citation type="submission" date="2018-04" db="EMBL/GenBank/DDBJ databases">
        <title>Genomic Encyclopedia of Archaeal and Bacterial Type Strains, Phase II (KMG-II): from individual species to whole genera.</title>
        <authorList>
            <person name="Goeker M."/>
        </authorList>
    </citation>
    <scope>NUCLEOTIDE SEQUENCE [LARGE SCALE GENOMIC DNA]</scope>
    <source>
        <strain evidence="8 9">DSM 5822</strain>
    </source>
</reference>
<evidence type="ECO:0000256" key="5">
    <source>
        <dbReference type="ARBA" id="ARBA00023136"/>
    </source>
</evidence>
<feature type="transmembrane region" description="Helical" evidence="6">
    <location>
        <begin position="224"/>
        <end position="245"/>
    </location>
</feature>
<dbReference type="PANTHER" id="PTHR12778">
    <property type="entry name" value="SOLUTE CARRIER FAMILY 33 ACETYL-COA TRANSPORTER -RELATED"/>
    <property type="match status" value="1"/>
</dbReference>
<dbReference type="Proteomes" id="UP000244223">
    <property type="component" value="Unassembled WGS sequence"/>
</dbReference>
<keyword evidence="4 6" id="KW-1133">Transmembrane helix</keyword>